<keyword evidence="3" id="KW-0378">Hydrolase</keyword>
<dbReference type="InterPro" id="IPR001300">
    <property type="entry name" value="Peptidase_C2_calpain_cat"/>
</dbReference>
<dbReference type="PROSITE" id="PS50203">
    <property type="entry name" value="CALPAIN_CAT"/>
    <property type="match status" value="1"/>
</dbReference>
<gene>
    <name evidence="10" type="ORF">B7P43_G07321</name>
</gene>
<evidence type="ECO:0000259" key="9">
    <source>
        <dbReference type="PROSITE" id="PS50203"/>
    </source>
</evidence>
<feature type="active site" evidence="5">
    <location>
        <position position="254"/>
    </location>
</feature>
<evidence type="ECO:0000256" key="6">
    <source>
        <dbReference type="PROSITE-ProRule" id="PRU00239"/>
    </source>
</evidence>
<dbReference type="AlphaFoldDB" id="A0A2J7RMY0"/>
<dbReference type="SUPFAM" id="SSF49758">
    <property type="entry name" value="Calpain large subunit, middle domain (domain III)"/>
    <property type="match status" value="1"/>
</dbReference>
<dbReference type="EMBL" id="NEVH01002548">
    <property type="protein sequence ID" value="PNF42188.1"/>
    <property type="molecule type" value="Genomic_DNA"/>
</dbReference>
<evidence type="ECO:0000259" key="8">
    <source>
        <dbReference type="PROSITE" id="PS50004"/>
    </source>
</evidence>
<dbReference type="Gene3D" id="3.90.70.10">
    <property type="entry name" value="Cysteine proteinases"/>
    <property type="match status" value="1"/>
</dbReference>
<dbReference type="InterPro" id="IPR036213">
    <property type="entry name" value="Calpain_III_sf"/>
</dbReference>
<feature type="domain" description="C2" evidence="8">
    <location>
        <begin position="528"/>
        <end position="644"/>
    </location>
</feature>
<evidence type="ECO:0000256" key="1">
    <source>
        <dbReference type="ARBA" id="ARBA00007623"/>
    </source>
</evidence>
<dbReference type="CDD" id="cd00044">
    <property type="entry name" value="CysPc"/>
    <property type="match status" value="1"/>
</dbReference>
<dbReference type="Proteomes" id="UP000235965">
    <property type="component" value="Unassembled WGS sequence"/>
</dbReference>
<dbReference type="InterPro" id="IPR022683">
    <property type="entry name" value="Calpain_III"/>
</dbReference>
<accession>A0A2J7RMY0</accession>
<dbReference type="SUPFAM" id="SSF49562">
    <property type="entry name" value="C2 domain (Calcium/lipid-binding domain, CaLB)"/>
    <property type="match status" value="1"/>
</dbReference>
<protein>
    <submittedName>
        <fullName evidence="10">Calpain-5</fullName>
    </submittedName>
</protein>
<dbReference type="Gene3D" id="2.60.40.150">
    <property type="entry name" value="C2 domain"/>
    <property type="match status" value="1"/>
</dbReference>
<dbReference type="GO" id="GO:0006508">
    <property type="term" value="P:proteolysis"/>
    <property type="evidence" value="ECO:0007669"/>
    <property type="project" value="UniProtKB-KW"/>
</dbReference>
<evidence type="ECO:0000313" key="11">
    <source>
        <dbReference type="Proteomes" id="UP000235965"/>
    </source>
</evidence>
<proteinExistence type="inferred from homology"/>
<dbReference type="Pfam" id="PF00648">
    <property type="entry name" value="Peptidase_C2"/>
    <property type="match status" value="2"/>
</dbReference>
<dbReference type="PRINTS" id="PR00704">
    <property type="entry name" value="CALPAIN"/>
</dbReference>
<dbReference type="InterPro" id="IPR022684">
    <property type="entry name" value="Calpain_cysteine_protease"/>
</dbReference>
<evidence type="ECO:0000256" key="4">
    <source>
        <dbReference type="ARBA" id="ARBA00022807"/>
    </source>
</evidence>
<organism evidence="10 11">
    <name type="scientific">Cryptotermes secundus</name>
    <dbReference type="NCBI Taxonomy" id="105785"/>
    <lineage>
        <taxon>Eukaryota</taxon>
        <taxon>Metazoa</taxon>
        <taxon>Ecdysozoa</taxon>
        <taxon>Arthropoda</taxon>
        <taxon>Hexapoda</taxon>
        <taxon>Insecta</taxon>
        <taxon>Pterygota</taxon>
        <taxon>Neoptera</taxon>
        <taxon>Polyneoptera</taxon>
        <taxon>Dictyoptera</taxon>
        <taxon>Blattodea</taxon>
        <taxon>Blattoidea</taxon>
        <taxon>Termitoidae</taxon>
        <taxon>Kalotermitidae</taxon>
        <taxon>Cryptotermitinae</taxon>
        <taxon>Cryptotermes</taxon>
    </lineage>
</organism>
<dbReference type="PANTHER" id="PTHR10183:SF379">
    <property type="entry name" value="CALPAIN-5"/>
    <property type="match status" value="1"/>
</dbReference>
<keyword evidence="2" id="KW-0645">Protease</keyword>
<feature type="compositionally biased region" description="Polar residues" evidence="7">
    <location>
        <begin position="297"/>
        <end position="306"/>
    </location>
</feature>
<evidence type="ECO:0000256" key="3">
    <source>
        <dbReference type="ARBA" id="ARBA00022801"/>
    </source>
</evidence>
<comment type="similarity">
    <text evidence="1">Belongs to the peptidase C2 family.</text>
</comment>
<reference evidence="10 11" key="1">
    <citation type="submission" date="2017-12" db="EMBL/GenBank/DDBJ databases">
        <title>Hemimetabolous genomes reveal molecular basis of termite eusociality.</title>
        <authorList>
            <person name="Harrison M.C."/>
            <person name="Jongepier E."/>
            <person name="Robertson H.M."/>
            <person name="Arning N."/>
            <person name="Bitard-Feildel T."/>
            <person name="Chao H."/>
            <person name="Childers C.P."/>
            <person name="Dinh H."/>
            <person name="Doddapaneni H."/>
            <person name="Dugan S."/>
            <person name="Gowin J."/>
            <person name="Greiner C."/>
            <person name="Han Y."/>
            <person name="Hu H."/>
            <person name="Hughes D.S.T."/>
            <person name="Huylmans A.-K."/>
            <person name="Kemena C."/>
            <person name="Kremer L.P.M."/>
            <person name="Lee S.L."/>
            <person name="Lopez-Ezquerra A."/>
            <person name="Mallet L."/>
            <person name="Monroy-Kuhn J.M."/>
            <person name="Moser A."/>
            <person name="Murali S.C."/>
            <person name="Muzny D.M."/>
            <person name="Otani S."/>
            <person name="Piulachs M.-D."/>
            <person name="Poelchau M."/>
            <person name="Qu J."/>
            <person name="Schaub F."/>
            <person name="Wada-Katsumata A."/>
            <person name="Worley K.C."/>
            <person name="Xie Q."/>
            <person name="Ylla G."/>
            <person name="Poulsen M."/>
            <person name="Gibbs R.A."/>
            <person name="Schal C."/>
            <person name="Richards S."/>
            <person name="Belles X."/>
            <person name="Korb J."/>
            <person name="Bornberg-Bauer E."/>
        </authorList>
    </citation>
    <scope>NUCLEOTIDE SEQUENCE [LARGE SCALE GENOMIC DNA]</scope>
    <source>
        <tissue evidence="10">Whole body</tissue>
    </source>
</reference>
<keyword evidence="4" id="KW-0788">Thiol protease</keyword>
<name>A0A2J7RMY0_9NEOP</name>
<dbReference type="InParanoid" id="A0A2J7RMY0"/>
<dbReference type="PROSITE" id="PS50004">
    <property type="entry name" value="C2"/>
    <property type="match status" value="1"/>
</dbReference>
<dbReference type="SMART" id="SM00720">
    <property type="entry name" value="calpain_III"/>
    <property type="match status" value="1"/>
</dbReference>
<evidence type="ECO:0000313" key="10">
    <source>
        <dbReference type="EMBL" id="PNF42188.1"/>
    </source>
</evidence>
<dbReference type="STRING" id="105785.A0A2J7RMY0"/>
<dbReference type="Pfam" id="PF01067">
    <property type="entry name" value="Calpain_III"/>
    <property type="match status" value="1"/>
</dbReference>
<dbReference type="GO" id="GO:0005737">
    <property type="term" value="C:cytoplasm"/>
    <property type="evidence" value="ECO:0007669"/>
    <property type="project" value="TreeGrafter"/>
</dbReference>
<dbReference type="InterPro" id="IPR022682">
    <property type="entry name" value="Calpain_domain_III"/>
</dbReference>
<dbReference type="SUPFAM" id="SSF54001">
    <property type="entry name" value="Cysteine proteinases"/>
    <property type="match status" value="1"/>
</dbReference>
<feature type="region of interest" description="Disordered" evidence="7">
    <location>
        <begin position="286"/>
        <end position="306"/>
    </location>
</feature>
<dbReference type="OrthoDB" id="424753at2759"/>
<dbReference type="SMART" id="SM00230">
    <property type="entry name" value="CysPc"/>
    <property type="match status" value="1"/>
</dbReference>
<evidence type="ECO:0000256" key="7">
    <source>
        <dbReference type="SAM" id="MobiDB-lite"/>
    </source>
</evidence>
<comment type="caution">
    <text evidence="10">The sequence shown here is derived from an EMBL/GenBank/DDBJ whole genome shotgun (WGS) entry which is preliminary data.</text>
</comment>
<dbReference type="InterPro" id="IPR035892">
    <property type="entry name" value="C2_domain_sf"/>
</dbReference>
<dbReference type="InterPro" id="IPR038765">
    <property type="entry name" value="Papain-like_cys_pep_sf"/>
</dbReference>
<sequence>MRKNFYKKPVKFKNQNYEKLHKHYHDVLNALYGDPHFPPTSSSIGSSDAGSIKWNRPGEICSFPCLYAEQVSSKSVIAGRMSSNWIVSALSVLATVGELYHKVIPEYRQQEWDPENNNYAGIFHFRFWRFGQWVDVVVDDLLPTCDNELLFTQSSVQNEFWIPLVEKAYAKLHGSYEALADGHLADALVDFTGGVSETLDLKANDYNEQEDKHSILFEKLLEEFKDHSVMCSVITISSPSQMGKRNEMGLSQGHAYAITFVKKVKMGETSLRKLFRGRESFPMVRLRDPRGDGRMSGTESRSSNVEQNGYAYSTSQLTRLCSKNREWSRIKDTERERLGLTLDHDGEFWMPLEDFVSNFNELIICRLFNTNVFAISRTWYEMVVKGEWSVGAKGTSQDRSGGGPTFINTYLRNPQYMFDIKKKEEEIVIQMLQDSSVGPPGTVGLQRHLIGFIVIKVEENRKYRLHKQWHYLPTVIAVDHIRRRELYYRGYLCRGRYIIIPSTYKAEETGGHMVRMFSDSDINLRVVKRDEPRRNIFACIGHNALWVTVINIKSGENLKRNTGGCNPYCVITCEGKKAKTPVVRNTENPLWNSSFVFYRSSPSKPLTIKVYSHQTLLRDTFLGQVGIPAPLNHEPTLLRINLTLDDCTEGSLELYVLTDDNFLTV</sequence>
<feature type="domain" description="Calpain catalytic" evidence="9">
    <location>
        <begin position="31"/>
        <end position="368"/>
    </location>
</feature>
<dbReference type="Pfam" id="PF00168">
    <property type="entry name" value="C2"/>
    <property type="match status" value="1"/>
</dbReference>
<comment type="caution">
    <text evidence="6">Lacks conserved residue(s) required for the propagation of feature annotation.</text>
</comment>
<dbReference type="GO" id="GO:0004198">
    <property type="term" value="F:calcium-dependent cysteine-type endopeptidase activity"/>
    <property type="evidence" value="ECO:0007669"/>
    <property type="project" value="InterPro"/>
</dbReference>
<keyword evidence="11" id="KW-1185">Reference proteome</keyword>
<dbReference type="Gene3D" id="2.60.120.380">
    <property type="match status" value="1"/>
</dbReference>
<evidence type="ECO:0000256" key="2">
    <source>
        <dbReference type="ARBA" id="ARBA00022670"/>
    </source>
</evidence>
<dbReference type="InterPro" id="IPR000008">
    <property type="entry name" value="C2_dom"/>
</dbReference>
<dbReference type="PANTHER" id="PTHR10183">
    <property type="entry name" value="CALPAIN"/>
    <property type="match status" value="1"/>
</dbReference>
<evidence type="ECO:0000256" key="5">
    <source>
        <dbReference type="PIRSR" id="PIRSR622684-1"/>
    </source>
</evidence>
<dbReference type="SMART" id="SM00239">
    <property type="entry name" value="C2"/>
    <property type="match status" value="1"/>
</dbReference>